<evidence type="ECO:0000313" key="1">
    <source>
        <dbReference type="EMBL" id="PON67283.1"/>
    </source>
</evidence>
<proteinExistence type="predicted"/>
<dbReference type="AlphaFoldDB" id="A0A2P5D1X8"/>
<dbReference type="Proteomes" id="UP000237105">
    <property type="component" value="Unassembled WGS sequence"/>
</dbReference>
<accession>A0A2P5D1X8</accession>
<dbReference type="EMBL" id="JXTB01000073">
    <property type="protein sequence ID" value="PON67283.1"/>
    <property type="molecule type" value="Genomic_DNA"/>
</dbReference>
<keyword evidence="2" id="KW-1185">Reference proteome</keyword>
<gene>
    <name evidence="1" type="ORF">PanWU01x14_104580</name>
</gene>
<dbReference type="OrthoDB" id="10452155at2759"/>
<protein>
    <submittedName>
        <fullName evidence="1">Uncharacterized protein</fullName>
    </submittedName>
</protein>
<name>A0A2P5D1X8_PARAD</name>
<organism evidence="1 2">
    <name type="scientific">Parasponia andersonii</name>
    <name type="common">Sponia andersonii</name>
    <dbReference type="NCBI Taxonomy" id="3476"/>
    <lineage>
        <taxon>Eukaryota</taxon>
        <taxon>Viridiplantae</taxon>
        <taxon>Streptophyta</taxon>
        <taxon>Embryophyta</taxon>
        <taxon>Tracheophyta</taxon>
        <taxon>Spermatophyta</taxon>
        <taxon>Magnoliopsida</taxon>
        <taxon>eudicotyledons</taxon>
        <taxon>Gunneridae</taxon>
        <taxon>Pentapetalae</taxon>
        <taxon>rosids</taxon>
        <taxon>fabids</taxon>
        <taxon>Rosales</taxon>
        <taxon>Cannabaceae</taxon>
        <taxon>Parasponia</taxon>
    </lineage>
</organism>
<reference evidence="2" key="1">
    <citation type="submission" date="2016-06" db="EMBL/GenBank/DDBJ databases">
        <title>Parallel loss of symbiosis genes in relatives of nitrogen-fixing non-legume Parasponia.</title>
        <authorList>
            <person name="Van Velzen R."/>
            <person name="Holmer R."/>
            <person name="Bu F."/>
            <person name="Rutten L."/>
            <person name="Van Zeijl A."/>
            <person name="Liu W."/>
            <person name="Santuari L."/>
            <person name="Cao Q."/>
            <person name="Sharma T."/>
            <person name="Shen D."/>
            <person name="Roswanjaya Y."/>
            <person name="Wardhani T."/>
            <person name="Kalhor M.S."/>
            <person name="Jansen J."/>
            <person name="Van den Hoogen J."/>
            <person name="Gungor B."/>
            <person name="Hartog M."/>
            <person name="Hontelez J."/>
            <person name="Verver J."/>
            <person name="Yang W.-C."/>
            <person name="Schijlen E."/>
            <person name="Repin R."/>
            <person name="Schilthuizen M."/>
            <person name="Schranz E."/>
            <person name="Heidstra R."/>
            <person name="Miyata K."/>
            <person name="Fedorova E."/>
            <person name="Kohlen W."/>
            <person name="Bisseling T."/>
            <person name="Smit S."/>
            <person name="Geurts R."/>
        </authorList>
    </citation>
    <scope>NUCLEOTIDE SEQUENCE [LARGE SCALE GENOMIC DNA]</scope>
    <source>
        <strain evidence="2">cv. WU1-14</strain>
    </source>
</reference>
<comment type="caution">
    <text evidence="1">The sequence shown here is derived from an EMBL/GenBank/DDBJ whole genome shotgun (WGS) entry which is preliminary data.</text>
</comment>
<sequence>MDLRDDQYGARPPLHKLVKSWSHSLDEPKIRRNQLMLPIYVLLVSKLAQRVRHRTRCVHVEGVTLTKNGIRAKAADVCEAHCCIP</sequence>
<evidence type="ECO:0000313" key="2">
    <source>
        <dbReference type="Proteomes" id="UP000237105"/>
    </source>
</evidence>